<gene>
    <name evidence="1" type="ORF">D2E25_0267</name>
</gene>
<accession>A0A430FMM5</accession>
<keyword evidence="2" id="KW-1185">Reference proteome</keyword>
<protein>
    <submittedName>
        <fullName evidence="1">Uncharacterized protein</fullName>
    </submittedName>
</protein>
<name>A0A430FMM5_9BIFI</name>
<evidence type="ECO:0000313" key="2">
    <source>
        <dbReference type="Proteomes" id="UP000287533"/>
    </source>
</evidence>
<proteinExistence type="predicted"/>
<comment type="caution">
    <text evidence="1">The sequence shown here is derived from an EMBL/GenBank/DDBJ whole genome shotgun (WGS) entry which is preliminary data.</text>
</comment>
<reference evidence="1 2" key="1">
    <citation type="submission" date="2018-09" db="EMBL/GenBank/DDBJ databases">
        <title>Characterization of the phylogenetic diversity of five novel species belonging to the genus Bifidobacterium.</title>
        <authorList>
            <person name="Lugli G.A."/>
            <person name="Duranti S."/>
            <person name="Milani C."/>
        </authorList>
    </citation>
    <scope>NUCLEOTIDE SEQUENCE [LARGE SCALE GENOMIC DNA]</scope>
    <source>
        <strain evidence="1 2">2034B</strain>
    </source>
</reference>
<dbReference type="Proteomes" id="UP000287533">
    <property type="component" value="Unassembled WGS sequence"/>
</dbReference>
<evidence type="ECO:0000313" key="1">
    <source>
        <dbReference type="EMBL" id="RSX53961.1"/>
    </source>
</evidence>
<organism evidence="1 2">
    <name type="scientific">Bifidobacterium goeldii</name>
    <dbReference type="NCBI Taxonomy" id="2306975"/>
    <lineage>
        <taxon>Bacteria</taxon>
        <taxon>Bacillati</taxon>
        <taxon>Actinomycetota</taxon>
        <taxon>Actinomycetes</taxon>
        <taxon>Bifidobacteriales</taxon>
        <taxon>Bifidobacteriaceae</taxon>
        <taxon>Bifidobacterium</taxon>
    </lineage>
</organism>
<dbReference type="AlphaFoldDB" id="A0A430FMM5"/>
<dbReference type="EMBL" id="QXGL01000001">
    <property type="protein sequence ID" value="RSX53961.1"/>
    <property type="molecule type" value="Genomic_DNA"/>
</dbReference>
<sequence>MQNVRDVIARSLSPAQNTVIQLKSYVSYALLLCQSKTFFVGITPLQTIYYNSYVVFTLYISKYVCNGVCLGAVRRKTCRGDLQ</sequence>